<proteinExistence type="predicted"/>
<sequence length="214" mass="23203">MSLSISAFGNILLDFLLLFSLIGTTPNYLNRVVDSNYKDARSITSDDTVDWRIPRPVLYTSSNSGGPESAAFTSNYENNIKTIYGLENNLNDKLDNVEISIPIHGQGNWFSLGSSSSSSSRTASSGSLLLSPSNLHSLKYGPMLEKPLDAQSIASSTHFTLVNGVTLPKKPLSPCCTKSRQLPVLIITMTTILFCGILAAILLVEMRAMELRGP</sequence>
<protein>
    <submittedName>
        <fullName evidence="2">Uncharacterized protein</fullName>
    </submittedName>
</protein>
<keyword evidence="1" id="KW-0812">Transmembrane</keyword>
<evidence type="ECO:0000313" key="2">
    <source>
        <dbReference type="EMBL" id="KAK6641462.1"/>
    </source>
</evidence>
<keyword evidence="1" id="KW-1133">Transmembrane helix</keyword>
<accession>A0ABR1BH64</accession>
<feature type="transmembrane region" description="Helical" evidence="1">
    <location>
        <begin position="182"/>
        <end position="204"/>
    </location>
</feature>
<gene>
    <name evidence="2" type="ORF">RUM44_013174</name>
</gene>
<evidence type="ECO:0000256" key="1">
    <source>
        <dbReference type="SAM" id="Phobius"/>
    </source>
</evidence>
<keyword evidence="3" id="KW-1185">Reference proteome</keyword>
<reference evidence="2 3" key="1">
    <citation type="submission" date="2023-09" db="EMBL/GenBank/DDBJ databases">
        <title>Genomes of two closely related lineages of the louse Polyplax serrata with different host specificities.</title>
        <authorList>
            <person name="Martinu J."/>
            <person name="Tarabai H."/>
            <person name="Stefka J."/>
            <person name="Hypsa V."/>
        </authorList>
    </citation>
    <scope>NUCLEOTIDE SEQUENCE [LARGE SCALE GENOMIC DNA]</scope>
    <source>
        <strain evidence="2">98ZLc_SE</strain>
    </source>
</reference>
<dbReference type="Proteomes" id="UP001359485">
    <property type="component" value="Unassembled WGS sequence"/>
</dbReference>
<comment type="caution">
    <text evidence="2">The sequence shown here is derived from an EMBL/GenBank/DDBJ whole genome shotgun (WGS) entry which is preliminary data.</text>
</comment>
<name>A0ABR1BH64_POLSC</name>
<keyword evidence="1" id="KW-0472">Membrane</keyword>
<feature type="transmembrane region" description="Helical" evidence="1">
    <location>
        <begin position="7"/>
        <end position="29"/>
    </location>
</feature>
<evidence type="ECO:0000313" key="3">
    <source>
        <dbReference type="Proteomes" id="UP001359485"/>
    </source>
</evidence>
<dbReference type="EMBL" id="JAWJWF010000001">
    <property type="protein sequence ID" value="KAK6641462.1"/>
    <property type="molecule type" value="Genomic_DNA"/>
</dbReference>
<organism evidence="2 3">
    <name type="scientific">Polyplax serrata</name>
    <name type="common">Common mouse louse</name>
    <dbReference type="NCBI Taxonomy" id="468196"/>
    <lineage>
        <taxon>Eukaryota</taxon>
        <taxon>Metazoa</taxon>
        <taxon>Ecdysozoa</taxon>
        <taxon>Arthropoda</taxon>
        <taxon>Hexapoda</taxon>
        <taxon>Insecta</taxon>
        <taxon>Pterygota</taxon>
        <taxon>Neoptera</taxon>
        <taxon>Paraneoptera</taxon>
        <taxon>Psocodea</taxon>
        <taxon>Troctomorpha</taxon>
        <taxon>Phthiraptera</taxon>
        <taxon>Anoplura</taxon>
        <taxon>Polyplacidae</taxon>
        <taxon>Polyplax</taxon>
    </lineage>
</organism>